<evidence type="ECO:0000313" key="2">
    <source>
        <dbReference type="EMBL" id="KAK9902578.1"/>
    </source>
</evidence>
<gene>
    <name evidence="2" type="ORF">M0R45_001513</name>
</gene>
<feature type="compositionally biased region" description="Basic residues" evidence="1">
    <location>
        <begin position="75"/>
        <end position="85"/>
    </location>
</feature>
<feature type="compositionally biased region" description="Basic and acidic residues" evidence="1">
    <location>
        <begin position="29"/>
        <end position="53"/>
    </location>
</feature>
<sequence>MRREEKRRKFNEAVINTLYPPPSPPSPPPKHEDVPLNILREDFELRELGERESGSSATSGDEDGSGDSGTQKLTRAQRKRLRKKKLKEDACRRKQVIGPLLPLAIDAGENGPPDVRRNASEEPGDQPPQPGCSNQKNKVKQRRKAKKLAREREQH</sequence>
<evidence type="ECO:0000256" key="1">
    <source>
        <dbReference type="SAM" id="MobiDB-lite"/>
    </source>
</evidence>
<dbReference type="Proteomes" id="UP001457282">
    <property type="component" value="Unassembled WGS sequence"/>
</dbReference>
<keyword evidence="3" id="KW-1185">Reference proteome</keyword>
<feature type="compositionally biased region" description="Pro residues" evidence="1">
    <location>
        <begin position="19"/>
        <end position="28"/>
    </location>
</feature>
<feature type="compositionally biased region" description="Basic residues" evidence="1">
    <location>
        <begin position="137"/>
        <end position="147"/>
    </location>
</feature>
<protein>
    <submittedName>
        <fullName evidence="2">Uncharacterized protein</fullName>
    </submittedName>
</protein>
<reference evidence="2 3" key="1">
    <citation type="journal article" date="2023" name="G3 (Bethesda)">
        <title>A chromosome-length genome assembly and annotation of blackberry (Rubus argutus, cv. 'Hillquist').</title>
        <authorList>
            <person name="Bruna T."/>
            <person name="Aryal R."/>
            <person name="Dudchenko O."/>
            <person name="Sargent D.J."/>
            <person name="Mead D."/>
            <person name="Buti M."/>
            <person name="Cavallini A."/>
            <person name="Hytonen T."/>
            <person name="Andres J."/>
            <person name="Pham M."/>
            <person name="Weisz D."/>
            <person name="Mascagni F."/>
            <person name="Usai G."/>
            <person name="Natali L."/>
            <person name="Bassil N."/>
            <person name="Fernandez G.E."/>
            <person name="Lomsadze A."/>
            <person name="Armour M."/>
            <person name="Olukolu B."/>
            <person name="Poorten T."/>
            <person name="Britton C."/>
            <person name="Davik J."/>
            <person name="Ashrafi H."/>
            <person name="Aiden E.L."/>
            <person name="Borodovsky M."/>
            <person name="Worthington M."/>
        </authorList>
    </citation>
    <scope>NUCLEOTIDE SEQUENCE [LARGE SCALE GENOMIC DNA]</scope>
    <source>
        <strain evidence="2">PI 553951</strain>
    </source>
</reference>
<dbReference type="AlphaFoldDB" id="A0AAW1VKK5"/>
<evidence type="ECO:0000313" key="3">
    <source>
        <dbReference type="Proteomes" id="UP001457282"/>
    </source>
</evidence>
<dbReference type="EMBL" id="JBEDUW010000249">
    <property type="protein sequence ID" value="KAK9902578.1"/>
    <property type="molecule type" value="Genomic_DNA"/>
</dbReference>
<feature type="region of interest" description="Disordered" evidence="1">
    <location>
        <begin position="1"/>
        <end position="155"/>
    </location>
</feature>
<comment type="caution">
    <text evidence="2">The sequence shown here is derived from an EMBL/GenBank/DDBJ whole genome shotgun (WGS) entry which is preliminary data.</text>
</comment>
<organism evidence="2 3">
    <name type="scientific">Rubus argutus</name>
    <name type="common">Southern blackberry</name>
    <dbReference type="NCBI Taxonomy" id="59490"/>
    <lineage>
        <taxon>Eukaryota</taxon>
        <taxon>Viridiplantae</taxon>
        <taxon>Streptophyta</taxon>
        <taxon>Embryophyta</taxon>
        <taxon>Tracheophyta</taxon>
        <taxon>Spermatophyta</taxon>
        <taxon>Magnoliopsida</taxon>
        <taxon>eudicotyledons</taxon>
        <taxon>Gunneridae</taxon>
        <taxon>Pentapetalae</taxon>
        <taxon>rosids</taxon>
        <taxon>fabids</taxon>
        <taxon>Rosales</taxon>
        <taxon>Rosaceae</taxon>
        <taxon>Rosoideae</taxon>
        <taxon>Rosoideae incertae sedis</taxon>
        <taxon>Rubus</taxon>
    </lineage>
</organism>
<name>A0AAW1VKK5_RUBAR</name>
<proteinExistence type="predicted"/>
<accession>A0AAW1VKK5</accession>